<feature type="transmembrane region" description="Helical" evidence="1">
    <location>
        <begin position="61"/>
        <end position="82"/>
    </location>
</feature>
<keyword evidence="1" id="KW-1133">Transmembrane helix</keyword>
<dbReference type="AlphaFoldDB" id="A0A438N4H5"/>
<protein>
    <recommendedName>
        <fullName evidence="4">MARVEL domain-containing protein</fullName>
    </recommendedName>
</protein>
<dbReference type="PANTHER" id="PTHR42069:SF1">
    <property type="entry name" value="MARVEL DOMAIN-CONTAINING PROTEIN"/>
    <property type="match status" value="1"/>
</dbReference>
<keyword evidence="1" id="KW-0472">Membrane</keyword>
<evidence type="ECO:0000313" key="3">
    <source>
        <dbReference type="Proteomes" id="UP000288859"/>
    </source>
</evidence>
<feature type="transmembrane region" description="Helical" evidence="1">
    <location>
        <begin position="205"/>
        <end position="226"/>
    </location>
</feature>
<evidence type="ECO:0008006" key="4">
    <source>
        <dbReference type="Google" id="ProtNLM"/>
    </source>
</evidence>
<evidence type="ECO:0000256" key="1">
    <source>
        <dbReference type="SAM" id="Phobius"/>
    </source>
</evidence>
<sequence length="261" mass="29141">MASLQHSSYEPYRSVREPDFEDAETLLTTSPDRHIDSITKEKVHVKFAKWSNNHLRTALRFLALLIAMSVVGIQAHTAFIWMDTRHETYYNSSTGFRTNSWAIIEGWPTWLMLGVAAFGTLVQALALTSLCSCFQGLHDGVLHAVSVYLSSIALLASWIAALVAFRVVYSKGKAKDHFDIWFWSCYRKGSEDAIPWDALCAEQTYTFAAAIIAVVVEVICVALFLAHHRGYKPHLSYKGMGSTVKSWVPGSRGGYRAASRS</sequence>
<comment type="caution">
    <text evidence="2">The sequence shown here is derived from an EMBL/GenBank/DDBJ whole genome shotgun (WGS) entry which is preliminary data.</text>
</comment>
<accession>A0A438N4H5</accession>
<dbReference type="OrthoDB" id="5400774at2759"/>
<gene>
    <name evidence="2" type="ORF">B0A52_05286</name>
</gene>
<dbReference type="EMBL" id="NAJM01000022">
    <property type="protein sequence ID" value="RVX70634.1"/>
    <property type="molecule type" value="Genomic_DNA"/>
</dbReference>
<feature type="transmembrane region" description="Helical" evidence="1">
    <location>
        <begin position="146"/>
        <end position="169"/>
    </location>
</feature>
<name>A0A438N4H5_EXOME</name>
<organism evidence="2 3">
    <name type="scientific">Exophiala mesophila</name>
    <name type="common">Black yeast-like fungus</name>
    <dbReference type="NCBI Taxonomy" id="212818"/>
    <lineage>
        <taxon>Eukaryota</taxon>
        <taxon>Fungi</taxon>
        <taxon>Dikarya</taxon>
        <taxon>Ascomycota</taxon>
        <taxon>Pezizomycotina</taxon>
        <taxon>Eurotiomycetes</taxon>
        <taxon>Chaetothyriomycetidae</taxon>
        <taxon>Chaetothyriales</taxon>
        <taxon>Herpotrichiellaceae</taxon>
        <taxon>Exophiala</taxon>
    </lineage>
</organism>
<proteinExistence type="predicted"/>
<keyword evidence="1" id="KW-0812">Transmembrane</keyword>
<feature type="transmembrane region" description="Helical" evidence="1">
    <location>
        <begin position="110"/>
        <end position="134"/>
    </location>
</feature>
<evidence type="ECO:0000313" key="2">
    <source>
        <dbReference type="EMBL" id="RVX70634.1"/>
    </source>
</evidence>
<dbReference type="Proteomes" id="UP000288859">
    <property type="component" value="Unassembled WGS sequence"/>
</dbReference>
<reference evidence="2 3" key="1">
    <citation type="submission" date="2017-03" db="EMBL/GenBank/DDBJ databases">
        <title>Genomes of endolithic fungi from Antarctica.</title>
        <authorList>
            <person name="Coleine C."/>
            <person name="Masonjones S."/>
            <person name="Stajich J.E."/>
        </authorList>
    </citation>
    <scope>NUCLEOTIDE SEQUENCE [LARGE SCALE GENOMIC DNA]</scope>
    <source>
        <strain evidence="2 3">CCFEE 6314</strain>
    </source>
</reference>
<dbReference type="VEuPathDB" id="FungiDB:PV10_06602"/>
<dbReference type="PANTHER" id="PTHR42069">
    <property type="entry name" value="HYPHAL ANASTAMOSIS-8 PROTEIN"/>
    <property type="match status" value="1"/>
</dbReference>